<proteinExistence type="predicted"/>
<accession>A0A6J5T5D1</accession>
<name>A0A6J5T5D1_9CAUD</name>
<gene>
    <name evidence="1" type="ORF">UFOVP1655_100</name>
</gene>
<sequence>MNDIEKIKHEMTMNLSYITSFTAENKVLQEKLDQLQLENWQPDSGDFVVETHGNIFDKKQWTNYNYETQDSEIDFGSVRTTVKRAEMASKNMRRFNRLSCFMGDSKPLLEYSPISVALVFYDYEMDRIEKLKKILDIKGEL</sequence>
<organism evidence="1">
    <name type="scientific">uncultured Caudovirales phage</name>
    <dbReference type="NCBI Taxonomy" id="2100421"/>
    <lineage>
        <taxon>Viruses</taxon>
        <taxon>Duplodnaviria</taxon>
        <taxon>Heunggongvirae</taxon>
        <taxon>Uroviricota</taxon>
        <taxon>Caudoviricetes</taxon>
        <taxon>Peduoviridae</taxon>
        <taxon>Maltschvirus</taxon>
        <taxon>Maltschvirus maltsch</taxon>
    </lineage>
</organism>
<evidence type="ECO:0000313" key="1">
    <source>
        <dbReference type="EMBL" id="CAB4222426.1"/>
    </source>
</evidence>
<protein>
    <submittedName>
        <fullName evidence="1">Uncharacterized protein</fullName>
    </submittedName>
</protein>
<dbReference type="EMBL" id="LR797523">
    <property type="protein sequence ID" value="CAB4222426.1"/>
    <property type="molecule type" value="Genomic_DNA"/>
</dbReference>
<reference evidence="1" key="1">
    <citation type="submission" date="2020-05" db="EMBL/GenBank/DDBJ databases">
        <authorList>
            <person name="Chiriac C."/>
            <person name="Salcher M."/>
            <person name="Ghai R."/>
            <person name="Kavagutti S V."/>
        </authorList>
    </citation>
    <scope>NUCLEOTIDE SEQUENCE</scope>
</reference>